<evidence type="ECO:0000313" key="4">
    <source>
        <dbReference type="EMBL" id="KAH7316872.1"/>
    </source>
</evidence>
<dbReference type="PANTHER" id="PTHR31668">
    <property type="entry name" value="GLUCOSE TRANSPORT TRANSCRIPTION REGULATOR RGT1-RELATED-RELATED"/>
    <property type="match status" value="1"/>
</dbReference>
<evidence type="ECO:0000256" key="2">
    <source>
        <dbReference type="SAM" id="MobiDB-lite"/>
    </source>
</evidence>
<evidence type="ECO:0000256" key="1">
    <source>
        <dbReference type="ARBA" id="ARBA00023242"/>
    </source>
</evidence>
<protein>
    <recommendedName>
        <fullName evidence="3">Zn(2)-C6 fungal-type domain-containing protein</fullName>
    </recommendedName>
</protein>
<name>A0A8K0SR88_9HYPO</name>
<dbReference type="Proteomes" id="UP000813444">
    <property type="component" value="Unassembled WGS sequence"/>
</dbReference>
<dbReference type="PROSITE" id="PS00463">
    <property type="entry name" value="ZN2_CY6_FUNGAL_1"/>
    <property type="match status" value="1"/>
</dbReference>
<dbReference type="Gene3D" id="4.10.240.10">
    <property type="entry name" value="Zn(2)-C6 fungal-type DNA-binding domain"/>
    <property type="match status" value="1"/>
</dbReference>
<organism evidence="4 5">
    <name type="scientific">Stachybotrys elegans</name>
    <dbReference type="NCBI Taxonomy" id="80388"/>
    <lineage>
        <taxon>Eukaryota</taxon>
        <taxon>Fungi</taxon>
        <taxon>Dikarya</taxon>
        <taxon>Ascomycota</taxon>
        <taxon>Pezizomycotina</taxon>
        <taxon>Sordariomycetes</taxon>
        <taxon>Hypocreomycetidae</taxon>
        <taxon>Hypocreales</taxon>
        <taxon>Stachybotryaceae</taxon>
        <taxon>Stachybotrys</taxon>
    </lineage>
</organism>
<feature type="domain" description="Zn(2)-C6 fungal-type" evidence="3">
    <location>
        <begin position="8"/>
        <end position="37"/>
    </location>
</feature>
<proteinExistence type="predicted"/>
<comment type="caution">
    <text evidence="4">The sequence shown here is derived from an EMBL/GenBank/DDBJ whole genome shotgun (WGS) entry which is preliminary data.</text>
</comment>
<dbReference type="GO" id="GO:0000981">
    <property type="term" value="F:DNA-binding transcription factor activity, RNA polymerase II-specific"/>
    <property type="evidence" value="ECO:0007669"/>
    <property type="project" value="InterPro"/>
</dbReference>
<accession>A0A8K0SR88</accession>
<keyword evidence="5" id="KW-1185">Reference proteome</keyword>
<dbReference type="CDD" id="cd12148">
    <property type="entry name" value="fungal_TF_MHR"/>
    <property type="match status" value="1"/>
</dbReference>
<gene>
    <name evidence="4" type="ORF">B0I35DRAFT_264648</name>
</gene>
<dbReference type="InterPro" id="IPR050797">
    <property type="entry name" value="Carb_Metab_Trans_Reg"/>
</dbReference>
<dbReference type="SMART" id="SM00066">
    <property type="entry name" value="GAL4"/>
    <property type="match status" value="1"/>
</dbReference>
<sequence>MTMYVSRACDSCRRRKVKCDAAKPCANCHISQIPCDYSHQARRRGPRVSKRAPAVDPQLTRQLPQDGAALRPASNGARAGSLESSSQRGPSVSRMPESDSTLNTDVLIDPGTLVSHQLGYGPIHARLVASVTSVLASTISPPTTATFDVAQHCINLFLQYMFPNTPIAHERTLRDSASLFQHSGSPETALFDHTLKRAKSFTLITALCAFIASVMPDNLLPSGKLLSTPFLQASKAMLRLYEEHDLEHPDSTSITIRIWHSGALQNSTGRPGAAWHRHSEASLLALRLRLYDEEAVVRDSAVESRLLRANFWLLYLADQSAACLENRASIVNEHLFQGAFTLLENKDGDPSLLEESDTTHGLEERIVLGFHLKVRIWAAAAKVITEIKAQVRNNPGPRARIGSEVSNIAELNLRFTTLIHELPPWLRLGDIDTAMDTYQSTCLWTLRSNIITTYHCLRLVILQKCVETDMLQVLGLTKQPLSWALRRLEIVQDFLGELQVVPFLCYKVQGEAGVERIRRVGAILLELVESAESNIVKDRARLQFATLLDFLAKLDSKASDELKTQV</sequence>
<dbReference type="AlphaFoldDB" id="A0A8K0SR88"/>
<dbReference type="GO" id="GO:0008270">
    <property type="term" value="F:zinc ion binding"/>
    <property type="evidence" value="ECO:0007669"/>
    <property type="project" value="InterPro"/>
</dbReference>
<dbReference type="PROSITE" id="PS50048">
    <property type="entry name" value="ZN2_CY6_FUNGAL_2"/>
    <property type="match status" value="1"/>
</dbReference>
<evidence type="ECO:0000259" key="3">
    <source>
        <dbReference type="PROSITE" id="PS50048"/>
    </source>
</evidence>
<dbReference type="SUPFAM" id="SSF57701">
    <property type="entry name" value="Zn2/Cys6 DNA-binding domain"/>
    <property type="match status" value="1"/>
</dbReference>
<evidence type="ECO:0000313" key="5">
    <source>
        <dbReference type="Proteomes" id="UP000813444"/>
    </source>
</evidence>
<feature type="region of interest" description="Disordered" evidence="2">
    <location>
        <begin position="39"/>
        <end position="104"/>
    </location>
</feature>
<dbReference type="EMBL" id="JAGPNK010000008">
    <property type="protein sequence ID" value="KAH7316872.1"/>
    <property type="molecule type" value="Genomic_DNA"/>
</dbReference>
<dbReference type="OrthoDB" id="2283488at2759"/>
<reference evidence="4" key="1">
    <citation type="journal article" date="2021" name="Nat. Commun.">
        <title>Genetic determinants of endophytism in the Arabidopsis root mycobiome.</title>
        <authorList>
            <person name="Mesny F."/>
            <person name="Miyauchi S."/>
            <person name="Thiergart T."/>
            <person name="Pickel B."/>
            <person name="Atanasova L."/>
            <person name="Karlsson M."/>
            <person name="Huettel B."/>
            <person name="Barry K.W."/>
            <person name="Haridas S."/>
            <person name="Chen C."/>
            <person name="Bauer D."/>
            <person name="Andreopoulos W."/>
            <person name="Pangilinan J."/>
            <person name="LaButti K."/>
            <person name="Riley R."/>
            <person name="Lipzen A."/>
            <person name="Clum A."/>
            <person name="Drula E."/>
            <person name="Henrissat B."/>
            <person name="Kohler A."/>
            <person name="Grigoriev I.V."/>
            <person name="Martin F.M."/>
            <person name="Hacquard S."/>
        </authorList>
    </citation>
    <scope>NUCLEOTIDE SEQUENCE</scope>
    <source>
        <strain evidence="4">MPI-CAGE-CH-0235</strain>
    </source>
</reference>
<keyword evidence="1" id="KW-0539">Nucleus</keyword>
<feature type="compositionally biased region" description="Basic residues" evidence="2">
    <location>
        <begin position="40"/>
        <end position="50"/>
    </location>
</feature>
<dbReference type="InterPro" id="IPR036864">
    <property type="entry name" value="Zn2-C6_fun-type_DNA-bd_sf"/>
</dbReference>
<dbReference type="CDD" id="cd00067">
    <property type="entry name" value="GAL4"/>
    <property type="match status" value="1"/>
</dbReference>
<dbReference type="Pfam" id="PF00172">
    <property type="entry name" value="Zn_clus"/>
    <property type="match status" value="1"/>
</dbReference>
<dbReference type="InterPro" id="IPR001138">
    <property type="entry name" value="Zn2Cys6_DnaBD"/>
</dbReference>